<keyword evidence="2" id="KW-1133">Transmembrane helix</keyword>
<keyword evidence="2" id="KW-0472">Membrane</keyword>
<feature type="compositionally biased region" description="Low complexity" evidence="1">
    <location>
        <begin position="154"/>
        <end position="169"/>
    </location>
</feature>
<organism evidence="3 4">
    <name type="scientific">Pseudosporangium ferrugineum</name>
    <dbReference type="NCBI Taxonomy" id="439699"/>
    <lineage>
        <taxon>Bacteria</taxon>
        <taxon>Bacillati</taxon>
        <taxon>Actinomycetota</taxon>
        <taxon>Actinomycetes</taxon>
        <taxon>Micromonosporales</taxon>
        <taxon>Micromonosporaceae</taxon>
        <taxon>Pseudosporangium</taxon>
    </lineage>
</organism>
<protein>
    <submittedName>
        <fullName evidence="3">Uncharacterized protein</fullName>
    </submittedName>
</protein>
<name>A0A2T0S959_9ACTN</name>
<evidence type="ECO:0000256" key="1">
    <source>
        <dbReference type="SAM" id="MobiDB-lite"/>
    </source>
</evidence>
<proteinExistence type="predicted"/>
<keyword evidence="2" id="KW-0812">Transmembrane</keyword>
<feature type="region of interest" description="Disordered" evidence="1">
    <location>
        <begin position="76"/>
        <end position="169"/>
    </location>
</feature>
<dbReference type="RefSeq" id="WP_106126645.1">
    <property type="nucleotide sequence ID" value="NZ_PVZG01000005.1"/>
</dbReference>
<sequence>MSTVEGSVPSATEARLRAALAARARQVTADELQPAVPPTATGRPGRLARSWRLAGWRGLVAGLALVLAAVGVGLVLPGRDGPRRTPDAPAVTVPSESPGPSPSVGPAPTPERAEPERSEPAAPKGTPPTTPPMAPGAATPGAITPGAGDRGRVPAAPQPGNAAPPSAFG</sequence>
<feature type="compositionally biased region" description="Pro residues" evidence="1">
    <location>
        <begin position="125"/>
        <end position="134"/>
    </location>
</feature>
<evidence type="ECO:0000256" key="2">
    <source>
        <dbReference type="SAM" id="Phobius"/>
    </source>
</evidence>
<dbReference type="AlphaFoldDB" id="A0A2T0S959"/>
<keyword evidence="4" id="KW-1185">Reference proteome</keyword>
<accession>A0A2T0S959</accession>
<evidence type="ECO:0000313" key="3">
    <source>
        <dbReference type="EMBL" id="PRY29965.1"/>
    </source>
</evidence>
<feature type="compositionally biased region" description="Pro residues" evidence="1">
    <location>
        <begin position="97"/>
        <end position="109"/>
    </location>
</feature>
<feature type="compositionally biased region" description="Low complexity" evidence="1">
    <location>
        <begin position="135"/>
        <end position="147"/>
    </location>
</feature>
<dbReference type="EMBL" id="PVZG01000005">
    <property type="protein sequence ID" value="PRY29965.1"/>
    <property type="molecule type" value="Genomic_DNA"/>
</dbReference>
<comment type="caution">
    <text evidence="3">The sequence shown here is derived from an EMBL/GenBank/DDBJ whole genome shotgun (WGS) entry which is preliminary data.</text>
</comment>
<gene>
    <name evidence="3" type="ORF">CLV70_105133</name>
</gene>
<dbReference type="Proteomes" id="UP000239209">
    <property type="component" value="Unassembled WGS sequence"/>
</dbReference>
<reference evidence="3 4" key="1">
    <citation type="submission" date="2018-03" db="EMBL/GenBank/DDBJ databases">
        <title>Genomic Encyclopedia of Archaeal and Bacterial Type Strains, Phase II (KMG-II): from individual species to whole genera.</title>
        <authorList>
            <person name="Goeker M."/>
        </authorList>
    </citation>
    <scope>NUCLEOTIDE SEQUENCE [LARGE SCALE GENOMIC DNA]</scope>
    <source>
        <strain evidence="3 4">DSM 45348</strain>
    </source>
</reference>
<evidence type="ECO:0000313" key="4">
    <source>
        <dbReference type="Proteomes" id="UP000239209"/>
    </source>
</evidence>
<feature type="transmembrane region" description="Helical" evidence="2">
    <location>
        <begin position="54"/>
        <end position="76"/>
    </location>
</feature>